<proteinExistence type="predicted"/>
<evidence type="ECO:0000256" key="1">
    <source>
        <dbReference type="SAM" id="MobiDB-lite"/>
    </source>
</evidence>
<dbReference type="EMBL" id="PPCN01000002">
    <property type="protein sequence ID" value="POF32631.1"/>
    <property type="molecule type" value="Genomic_DNA"/>
</dbReference>
<protein>
    <submittedName>
        <fullName evidence="3">Uncharacterized protein</fullName>
    </submittedName>
</protein>
<dbReference type="Proteomes" id="UP000236959">
    <property type="component" value="Unassembled WGS sequence"/>
</dbReference>
<feature type="chain" id="PRO_5015515797" evidence="2">
    <location>
        <begin position="21"/>
        <end position="163"/>
    </location>
</feature>
<gene>
    <name evidence="3" type="ORF">CLV41_10234</name>
</gene>
<evidence type="ECO:0000313" key="4">
    <source>
        <dbReference type="Proteomes" id="UP000236959"/>
    </source>
</evidence>
<name>A0A2S3UY30_9HYPH</name>
<dbReference type="AlphaFoldDB" id="A0A2S3UY30"/>
<organism evidence="3 4">
    <name type="scientific">Roseibium marinum</name>
    <dbReference type="NCBI Taxonomy" id="281252"/>
    <lineage>
        <taxon>Bacteria</taxon>
        <taxon>Pseudomonadati</taxon>
        <taxon>Pseudomonadota</taxon>
        <taxon>Alphaproteobacteria</taxon>
        <taxon>Hyphomicrobiales</taxon>
        <taxon>Stappiaceae</taxon>
        <taxon>Roseibium</taxon>
    </lineage>
</organism>
<dbReference type="InterPro" id="IPR045398">
    <property type="entry name" value="DUF6515"/>
</dbReference>
<dbReference type="RefSeq" id="WP_103221637.1">
    <property type="nucleotide sequence ID" value="NZ_PPCN01000002.1"/>
</dbReference>
<evidence type="ECO:0000256" key="2">
    <source>
        <dbReference type="SAM" id="SignalP"/>
    </source>
</evidence>
<accession>A0A2S3UY30</accession>
<reference evidence="3 4" key="1">
    <citation type="submission" date="2018-01" db="EMBL/GenBank/DDBJ databases">
        <title>Genomic Encyclopedia of Archaeal and Bacterial Type Strains, Phase II (KMG-II): from individual species to whole genera.</title>
        <authorList>
            <person name="Goeker M."/>
        </authorList>
    </citation>
    <scope>NUCLEOTIDE SEQUENCE [LARGE SCALE GENOMIC DNA]</scope>
    <source>
        <strain evidence="3 4">DSM 17023</strain>
    </source>
</reference>
<dbReference type="OrthoDB" id="123540at2"/>
<keyword evidence="2" id="KW-0732">Signal</keyword>
<feature type="region of interest" description="Disordered" evidence="1">
    <location>
        <begin position="31"/>
        <end position="60"/>
    </location>
</feature>
<dbReference type="Pfam" id="PF20125">
    <property type="entry name" value="DUF6515"/>
    <property type="match status" value="1"/>
</dbReference>
<feature type="compositionally biased region" description="Gly residues" evidence="1">
    <location>
        <begin position="37"/>
        <end position="46"/>
    </location>
</feature>
<evidence type="ECO:0000313" key="3">
    <source>
        <dbReference type="EMBL" id="POF32631.1"/>
    </source>
</evidence>
<comment type="caution">
    <text evidence="3">The sequence shown here is derived from an EMBL/GenBank/DDBJ whole genome shotgun (WGS) entry which is preliminary data.</text>
</comment>
<sequence length="163" mass="17131">MRKILISALSAFLIYGLVPATVHLASTDHAEARGGGHRGGGGGGGRHTVNNRAGGGGVHRQVNNTVVNRNNTVVNRKNVDVNINRNTNINVDSHYYDNRHHPVATAAAITAAAVAVGTIVASLPSGCSQVVVNGIVYQQCGNAWYAPQYQGTTVNYIVVNPPR</sequence>
<keyword evidence="4" id="KW-1185">Reference proteome</keyword>
<feature type="signal peptide" evidence="2">
    <location>
        <begin position="1"/>
        <end position="20"/>
    </location>
</feature>